<gene>
    <name evidence="1" type="ORF">RLT85_01845</name>
</gene>
<dbReference type="RefSeq" id="WP_311400336.1">
    <property type="nucleotide sequence ID" value="NZ_JAVRBG010000001.1"/>
</dbReference>
<protein>
    <submittedName>
        <fullName evidence="1">GTPase</fullName>
    </submittedName>
</protein>
<organism evidence="1 2">
    <name type="scientific">Mesonia ostreae</name>
    <dbReference type="NCBI Taxonomy" id="861110"/>
    <lineage>
        <taxon>Bacteria</taxon>
        <taxon>Pseudomonadati</taxon>
        <taxon>Bacteroidota</taxon>
        <taxon>Flavobacteriia</taxon>
        <taxon>Flavobacteriales</taxon>
        <taxon>Flavobacteriaceae</taxon>
        <taxon>Mesonia</taxon>
    </lineage>
</organism>
<reference evidence="2" key="1">
    <citation type="submission" date="2023-07" db="EMBL/GenBank/DDBJ databases">
        <title>Isolating and identifying novel microbial strains from the Mariana Trench.</title>
        <authorList>
            <person name="Fu H."/>
        </authorList>
    </citation>
    <scope>NUCLEOTIDE SEQUENCE [LARGE SCALE GENOMIC DNA]</scope>
    <source>
        <strain evidence="2">T-y2</strain>
    </source>
</reference>
<dbReference type="Proteomes" id="UP001182991">
    <property type="component" value="Unassembled WGS sequence"/>
</dbReference>
<evidence type="ECO:0000313" key="1">
    <source>
        <dbReference type="EMBL" id="MDT0293368.1"/>
    </source>
</evidence>
<proteinExistence type="predicted"/>
<evidence type="ECO:0000313" key="2">
    <source>
        <dbReference type="Proteomes" id="UP001182991"/>
    </source>
</evidence>
<keyword evidence="2" id="KW-1185">Reference proteome</keyword>
<name>A0ABU2KF92_9FLAO</name>
<sequence>MSFQQEPITQLIFVYNANSGKGNAYLDAARKIVNPKASSCNLCAITYGVFTENKTWKAFRKEMRIPTKFLHQDEFRKEYASKFSTKFEFPIVLGVTALGWEVVLDASSLNEINSAEALIKIIKEEIEL</sequence>
<dbReference type="EMBL" id="JAVRBG010000001">
    <property type="protein sequence ID" value="MDT0293368.1"/>
    <property type="molecule type" value="Genomic_DNA"/>
</dbReference>
<accession>A0ABU2KF92</accession>
<comment type="caution">
    <text evidence="1">The sequence shown here is derived from an EMBL/GenBank/DDBJ whole genome shotgun (WGS) entry which is preliminary data.</text>
</comment>